<comment type="caution">
    <text evidence="1">The sequence shown here is derived from an EMBL/GenBank/DDBJ whole genome shotgun (WGS) entry which is preliminary data.</text>
</comment>
<keyword evidence="2" id="KW-1185">Reference proteome</keyword>
<dbReference type="RefSeq" id="WP_189770476.1">
    <property type="nucleotide sequence ID" value="NZ_BNCK01000004.1"/>
</dbReference>
<name>A0A919EK38_9GAMM</name>
<reference evidence="1" key="2">
    <citation type="submission" date="2020-09" db="EMBL/GenBank/DDBJ databases">
        <authorList>
            <person name="Sun Q."/>
            <person name="Kim S."/>
        </authorList>
    </citation>
    <scope>NUCLEOTIDE SEQUENCE</scope>
    <source>
        <strain evidence="1">KCTC 42731</strain>
    </source>
</reference>
<sequence length="168" mass="19115">MSRLLLIIFAIVAIQTKAETYIGQWYLSSANNQSYAQTRDGDSQLRLEVAEGKVVAVRLILDKFSKFGEHEGVLEYSSPKYGLIRTTKYRIEQGEVVLTDPFEVHSFVDNLINISTHLMFAENNFGNSFKDRKLTIAYLDQSKLPQWRRSSFSTVEIDEVLAELGVSV</sequence>
<protein>
    <submittedName>
        <fullName evidence="1">Uncharacterized protein</fullName>
    </submittedName>
</protein>
<reference evidence="1" key="1">
    <citation type="journal article" date="2014" name="Int. J. Syst. Evol. Microbiol.">
        <title>Complete genome sequence of Corynebacterium casei LMG S-19264T (=DSM 44701T), isolated from a smear-ripened cheese.</title>
        <authorList>
            <consortium name="US DOE Joint Genome Institute (JGI-PGF)"/>
            <person name="Walter F."/>
            <person name="Albersmeier A."/>
            <person name="Kalinowski J."/>
            <person name="Ruckert C."/>
        </authorList>
    </citation>
    <scope>NUCLEOTIDE SEQUENCE</scope>
    <source>
        <strain evidence="1">KCTC 42731</strain>
    </source>
</reference>
<proteinExistence type="predicted"/>
<gene>
    <name evidence="1" type="ORF">GCM10017161_22510</name>
</gene>
<evidence type="ECO:0000313" key="2">
    <source>
        <dbReference type="Proteomes" id="UP000623842"/>
    </source>
</evidence>
<evidence type="ECO:0000313" key="1">
    <source>
        <dbReference type="EMBL" id="GHF93568.1"/>
    </source>
</evidence>
<dbReference type="AlphaFoldDB" id="A0A919EK38"/>
<organism evidence="1 2">
    <name type="scientific">Thalassotalea marina</name>
    <dbReference type="NCBI Taxonomy" id="1673741"/>
    <lineage>
        <taxon>Bacteria</taxon>
        <taxon>Pseudomonadati</taxon>
        <taxon>Pseudomonadota</taxon>
        <taxon>Gammaproteobacteria</taxon>
        <taxon>Alteromonadales</taxon>
        <taxon>Colwelliaceae</taxon>
        <taxon>Thalassotalea</taxon>
    </lineage>
</organism>
<dbReference type="EMBL" id="BNCK01000004">
    <property type="protein sequence ID" value="GHF93568.1"/>
    <property type="molecule type" value="Genomic_DNA"/>
</dbReference>
<accession>A0A919EK38</accession>
<dbReference type="Proteomes" id="UP000623842">
    <property type="component" value="Unassembled WGS sequence"/>
</dbReference>